<dbReference type="InterPro" id="IPR045851">
    <property type="entry name" value="AMP-bd_C_sf"/>
</dbReference>
<dbReference type="Gene3D" id="3.30.300.30">
    <property type="match status" value="1"/>
</dbReference>
<dbReference type="Pfam" id="PF00501">
    <property type="entry name" value="AMP-binding"/>
    <property type="match status" value="1"/>
</dbReference>
<dbReference type="Proteomes" id="UP000598633">
    <property type="component" value="Unassembled WGS sequence"/>
</dbReference>
<accession>A0A8J7CG53</accession>
<dbReference type="InterPro" id="IPR032387">
    <property type="entry name" value="ACAS_N"/>
</dbReference>
<dbReference type="Pfam" id="PF16177">
    <property type="entry name" value="ACAS_N"/>
    <property type="match status" value="1"/>
</dbReference>
<dbReference type="SUPFAM" id="SSF56801">
    <property type="entry name" value="Acetyl-CoA synthetase-like"/>
    <property type="match status" value="1"/>
</dbReference>
<gene>
    <name evidence="5" type="ORF">IFJ97_03415</name>
</gene>
<organism evidence="5 6">
    <name type="scientific">Candidatus Sulfomarinibacter kjeldsenii</name>
    <dbReference type="NCBI Taxonomy" id="2885994"/>
    <lineage>
        <taxon>Bacteria</taxon>
        <taxon>Pseudomonadati</taxon>
        <taxon>Acidobacteriota</taxon>
        <taxon>Thermoanaerobaculia</taxon>
        <taxon>Thermoanaerobaculales</taxon>
        <taxon>Candidatus Sulfomarinibacteraceae</taxon>
        <taxon>Candidatus Sulfomarinibacter</taxon>
    </lineage>
</organism>
<dbReference type="EMBL" id="JACXWA010000059">
    <property type="protein sequence ID" value="MBD3870394.1"/>
    <property type="molecule type" value="Genomic_DNA"/>
</dbReference>
<dbReference type="InterPro" id="IPR042099">
    <property type="entry name" value="ANL_N_sf"/>
</dbReference>
<comment type="caution">
    <text evidence="5">The sequence shown here is derived from an EMBL/GenBank/DDBJ whole genome shotgun (WGS) entry which is preliminary data.</text>
</comment>
<dbReference type="PANTHER" id="PTHR44378">
    <property type="entry name" value="ACYL-ACTIVATING ENZYME 17, PEROXISOMAL-RELATED"/>
    <property type="match status" value="1"/>
</dbReference>
<dbReference type="Pfam" id="PF13193">
    <property type="entry name" value="AMP-binding_C"/>
    <property type="match status" value="1"/>
</dbReference>
<feature type="domain" description="AMP-dependent synthetase/ligase" evidence="2">
    <location>
        <begin position="146"/>
        <end position="497"/>
    </location>
</feature>
<name>A0A8J7CG53_9BACT</name>
<feature type="domain" description="Acetyl-coenzyme A synthetase N-terminal" evidence="4">
    <location>
        <begin position="76"/>
        <end position="133"/>
    </location>
</feature>
<dbReference type="AlphaFoldDB" id="A0A8J7CG53"/>
<feature type="domain" description="AMP-binding enzyme C-terminal" evidence="3">
    <location>
        <begin position="566"/>
        <end position="644"/>
    </location>
</feature>
<dbReference type="InterPro" id="IPR000873">
    <property type="entry name" value="AMP-dep_synth/lig_dom"/>
</dbReference>
<reference evidence="5 6" key="1">
    <citation type="submission" date="2020-08" db="EMBL/GenBank/DDBJ databases">
        <title>Acidobacteriota in marine sediments use diverse sulfur dissimilation pathways.</title>
        <authorList>
            <person name="Wasmund K."/>
        </authorList>
    </citation>
    <scope>NUCLEOTIDE SEQUENCE [LARGE SCALE GENOMIC DNA]</scope>
    <source>
        <strain evidence="5">MAG AM3-A</strain>
    </source>
</reference>
<dbReference type="InterPro" id="IPR025110">
    <property type="entry name" value="AMP-bd_C"/>
</dbReference>
<evidence type="ECO:0000313" key="6">
    <source>
        <dbReference type="Proteomes" id="UP000598633"/>
    </source>
</evidence>
<dbReference type="PROSITE" id="PS00455">
    <property type="entry name" value="AMP_BINDING"/>
    <property type="match status" value="1"/>
</dbReference>
<dbReference type="InterPro" id="IPR020845">
    <property type="entry name" value="AMP-binding_CS"/>
</dbReference>
<dbReference type="PANTHER" id="PTHR44378:SF2">
    <property type="entry name" value="ACYL-ACTIVATING ENZYME 17, PEROXISOMAL-RELATED"/>
    <property type="match status" value="1"/>
</dbReference>
<evidence type="ECO:0000313" key="5">
    <source>
        <dbReference type="EMBL" id="MBD3870394.1"/>
    </source>
</evidence>
<evidence type="ECO:0000259" key="2">
    <source>
        <dbReference type="Pfam" id="PF00501"/>
    </source>
</evidence>
<dbReference type="Gene3D" id="3.40.50.12780">
    <property type="entry name" value="N-terminal domain of ligase-like"/>
    <property type="match status" value="1"/>
</dbReference>
<comment type="similarity">
    <text evidence="1">Belongs to the ATP-dependent AMP-binding enzyme family.</text>
</comment>
<sequence length="657" mass="72205">MTKRQSDLQAELWLRYIDTVRQNPDTTYEEQWARYNEIFADRDPALLPPPAWVPAADRLEHANITAVMRELGIDDYRDFHRWTCENRADFWGRVVERLGVVFSQQSEQVLDLEAGPTQPRWFPGAELNIVTSCFQGDGYDIAVVVGREGSDEMEAVTYEELEMLVNLVANGLAAAGFAPGNAIALYMPMNLECVAAYLGIIRAGCTVVSIADSFAAPEVARRLEISEATAIITVSSFERGGRSIELYQTVCEADATRAIVIATEGFSEESLRDGDLMWWDFLSDQTDFEALTGAPDAVTNILFSSGTTGDPKAIPWTHLTPIKCAMDGHFHHDIQRGDVVAWPTNIGWMMGPWLIYATLINRGCIALYEGLPSGRGFAEFVNNAGVGMLGVVPSLVRVWRDSGACDGVDWSRINTFSSTGEPSNRHDYLWLMSLTGYRAPVIEYCGGTEIGGGYLTGTVIQPASPATFSTSALGMDLVILDDDDHPVVDGQEGEVFLVPPSIGFSQTLLNRDHEAVYYEGCPQGASGEILRRHGDQVARLPGGYFAAQGRADDTMNLGGIKISSLELERVLEHHPAVYEAAAVAVQPGGEGVEKLVVFAVLSEDADRDELQRALGKTLAKKLNPLFKIHDLVIVDSLPRTASNKLMRRELRTRYVEE</sequence>
<evidence type="ECO:0000256" key="1">
    <source>
        <dbReference type="ARBA" id="ARBA00006432"/>
    </source>
</evidence>
<evidence type="ECO:0000259" key="4">
    <source>
        <dbReference type="Pfam" id="PF16177"/>
    </source>
</evidence>
<proteinExistence type="inferred from homology"/>
<protein>
    <submittedName>
        <fullName evidence="5">AMP-binding protein</fullName>
    </submittedName>
</protein>
<evidence type="ECO:0000259" key="3">
    <source>
        <dbReference type="Pfam" id="PF13193"/>
    </source>
</evidence>